<gene>
    <name evidence="2" type="ORF">ACE41H_20345</name>
</gene>
<dbReference type="Proteomes" id="UP001580346">
    <property type="component" value="Unassembled WGS sequence"/>
</dbReference>
<feature type="chain" id="PRO_5046004641" description="Lipoprotein" evidence="1">
    <location>
        <begin position="19"/>
        <end position="273"/>
    </location>
</feature>
<evidence type="ECO:0000313" key="3">
    <source>
        <dbReference type="Proteomes" id="UP001580346"/>
    </source>
</evidence>
<proteinExistence type="predicted"/>
<evidence type="ECO:0000256" key="1">
    <source>
        <dbReference type="SAM" id="SignalP"/>
    </source>
</evidence>
<dbReference type="PROSITE" id="PS51257">
    <property type="entry name" value="PROKAR_LIPOPROTEIN"/>
    <property type="match status" value="1"/>
</dbReference>
<keyword evidence="3" id="KW-1185">Reference proteome</keyword>
<keyword evidence="1" id="KW-0732">Signal</keyword>
<dbReference type="RefSeq" id="WP_375357394.1">
    <property type="nucleotide sequence ID" value="NZ_JBHHMI010000025.1"/>
</dbReference>
<evidence type="ECO:0008006" key="4">
    <source>
        <dbReference type="Google" id="ProtNLM"/>
    </source>
</evidence>
<dbReference type="EMBL" id="JBHHMI010000025">
    <property type="protein sequence ID" value="MFB5269118.1"/>
    <property type="molecule type" value="Genomic_DNA"/>
</dbReference>
<name>A0ABV5AY24_9BACL</name>
<comment type="caution">
    <text evidence="2">The sequence shown here is derived from an EMBL/GenBank/DDBJ whole genome shotgun (WGS) entry which is preliminary data.</text>
</comment>
<evidence type="ECO:0000313" key="2">
    <source>
        <dbReference type="EMBL" id="MFB5269118.1"/>
    </source>
</evidence>
<protein>
    <recommendedName>
        <fullName evidence="4">Lipoprotein</fullName>
    </recommendedName>
</protein>
<reference evidence="2 3" key="1">
    <citation type="submission" date="2024-09" db="EMBL/GenBank/DDBJ databases">
        <title>Paenibacillus zeirhizospherea sp. nov., isolated from surface of the maize (Zea mays) roots in a horticulture field, Hungary.</title>
        <authorList>
            <person name="Marton D."/>
            <person name="Farkas M."/>
            <person name="Bedics A."/>
            <person name="Toth E."/>
            <person name="Tancsics A."/>
            <person name="Boka K."/>
            <person name="Maroti G."/>
            <person name="Kriszt B."/>
            <person name="Cserhati M."/>
        </authorList>
    </citation>
    <scope>NUCLEOTIDE SEQUENCE [LARGE SCALE GENOMIC DNA]</scope>
    <source>
        <strain evidence="2 3">KCTC 33519</strain>
    </source>
</reference>
<accession>A0ABV5AY24</accession>
<sequence length="273" mass="31607">MRKIFIIYLLLIVLTACGSESHDRPQDIRQEVWDEGQQIVITVKQYVEQEMKGELKEFAHVSGTFGRVKSRDDATESEIQLVEAVNELYQQSLFYGIFGEGVENNEGYFKALKEVEKIYGEEALDYSNYDATKLEPLLIKVVGEQLEQDEQEEDSSPIELFKKENRISLDAKTVQYDMPNNLDKSFVISGTLELDDYFNYGFDDEKAYFSTFIIPDDGTYSDGWNLYFSRKDFEKLFNDLLSSEKHVIVEAVIPSYQYKEGEGNMALVKRGQW</sequence>
<feature type="signal peptide" evidence="1">
    <location>
        <begin position="1"/>
        <end position="18"/>
    </location>
</feature>
<organism evidence="2 3">
    <name type="scientific">Paenibacillus enshidis</name>
    <dbReference type="NCBI Taxonomy" id="1458439"/>
    <lineage>
        <taxon>Bacteria</taxon>
        <taxon>Bacillati</taxon>
        <taxon>Bacillota</taxon>
        <taxon>Bacilli</taxon>
        <taxon>Bacillales</taxon>
        <taxon>Paenibacillaceae</taxon>
        <taxon>Paenibacillus</taxon>
    </lineage>
</organism>